<name>A0ABV9VRD8_9ACTN</name>
<dbReference type="Proteomes" id="UP001595912">
    <property type="component" value="Unassembled WGS sequence"/>
</dbReference>
<dbReference type="EMBL" id="JBHSIU010000012">
    <property type="protein sequence ID" value="MFC4998582.1"/>
    <property type="molecule type" value="Genomic_DNA"/>
</dbReference>
<proteinExistence type="predicted"/>
<comment type="caution">
    <text evidence="1">The sequence shown here is derived from an EMBL/GenBank/DDBJ whole genome shotgun (WGS) entry which is preliminary data.</text>
</comment>
<protein>
    <submittedName>
        <fullName evidence="1">Uncharacterized protein</fullName>
    </submittedName>
</protein>
<dbReference type="RefSeq" id="WP_380114835.1">
    <property type="nucleotide sequence ID" value="NZ_JBHSIU010000012.1"/>
</dbReference>
<evidence type="ECO:0000313" key="1">
    <source>
        <dbReference type="EMBL" id="MFC4998582.1"/>
    </source>
</evidence>
<gene>
    <name evidence="1" type="ORF">ACFPIJ_12135</name>
</gene>
<accession>A0ABV9VRD8</accession>
<organism evidence="1 2">
    <name type="scientific">Dactylosporangium cerinum</name>
    <dbReference type="NCBI Taxonomy" id="1434730"/>
    <lineage>
        <taxon>Bacteria</taxon>
        <taxon>Bacillati</taxon>
        <taxon>Actinomycetota</taxon>
        <taxon>Actinomycetes</taxon>
        <taxon>Micromonosporales</taxon>
        <taxon>Micromonosporaceae</taxon>
        <taxon>Dactylosporangium</taxon>
    </lineage>
</organism>
<sequence>MHGDSKQGKSWLRARLPDADDVIVVQCQLGPDPEQIIRQALGALNIRCEIKRKTVGTYEGTTEFSSSGELGAKILAKLGIGAKVGGKAAR</sequence>
<keyword evidence="2" id="KW-1185">Reference proteome</keyword>
<reference evidence="2" key="1">
    <citation type="journal article" date="2019" name="Int. J. Syst. Evol. Microbiol.">
        <title>The Global Catalogue of Microorganisms (GCM) 10K type strain sequencing project: providing services to taxonomists for standard genome sequencing and annotation.</title>
        <authorList>
            <consortium name="The Broad Institute Genomics Platform"/>
            <consortium name="The Broad Institute Genome Sequencing Center for Infectious Disease"/>
            <person name="Wu L."/>
            <person name="Ma J."/>
        </authorList>
    </citation>
    <scope>NUCLEOTIDE SEQUENCE [LARGE SCALE GENOMIC DNA]</scope>
    <source>
        <strain evidence="2">CGMCC 4.7152</strain>
    </source>
</reference>
<evidence type="ECO:0000313" key="2">
    <source>
        <dbReference type="Proteomes" id="UP001595912"/>
    </source>
</evidence>